<dbReference type="RefSeq" id="YP_009257520.1">
    <property type="nucleotide sequence ID" value="NC_030338.1"/>
</dbReference>
<dbReference type="EMBL" id="KU053957">
    <property type="protein sequence ID" value="ANH09603.1"/>
    <property type="molecule type" value="Genomic_DNA"/>
</dbReference>
<dbReference type="AlphaFoldDB" id="A0A173FZZ6"/>
<reference evidence="1" key="1">
    <citation type="submission" date="2015-11" db="EMBL/GenBank/DDBJ databases">
        <authorList>
            <person name="Zhang Y."/>
            <person name="Guo Z."/>
        </authorList>
    </citation>
    <scope>NUCLEOTIDE SEQUENCE</scope>
</reference>
<sequence>MNICIFTAKIINCTNLFAFNNQNIIQLTLCIPNPKNRLDFVFIKGIAAGKIAQTISEIVIDSNLVLCEGSIYINKKLKSLIYLNNSSARNSICMKLFKVYNL</sequence>
<protein>
    <submittedName>
        <fullName evidence="1">Hypothetical chloroplast RF41</fullName>
    </submittedName>
</protein>
<geneLocation type="plastid" evidence="1"/>
<accession>A0A173FZZ6</accession>
<dbReference type="GeneID" id="27983168"/>
<name>A0A173FZZ6_GASCM</name>
<keyword evidence="1" id="KW-0934">Plastid</keyword>
<evidence type="ECO:0000313" key="1">
    <source>
        <dbReference type="EMBL" id="ANH09603.1"/>
    </source>
</evidence>
<reference evidence="1" key="2">
    <citation type="submission" date="2016-06" db="EMBL/GenBank/DDBJ databases">
        <title>Genomic and phylogenetic analysis of Gastroclonium compressum supports its reinstatement to Coeloseira (Champiaceae, Rhodophyta).</title>
        <authorList>
            <person name="Kilpatrick Z."/>
            <person name="Hughey J.R."/>
        </authorList>
    </citation>
    <scope>NUCLEOTIDE SEQUENCE</scope>
</reference>
<proteinExistence type="predicted"/>
<organism evidence="1">
    <name type="scientific">Gastroclonium compressum</name>
    <name type="common">Red alga</name>
    <name type="synonym">Coeloseira compressa</name>
    <dbReference type="NCBI Taxonomy" id="1852973"/>
    <lineage>
        <taxon>Eukaryota</taxon>
        <taxon>Rhodophyta</taxon>
        <taxon>Florideophyceae</taxon>
        <taxon>Rhodymeniophycidae</taxon>
        <taxon>Rhodymeniales</taxon>
        <taxon>Champiaceae</taxon>
        <taxon>Coeloseira</taxon>
    </lineage>
</organism>
<gene>
    <name evidence="1" type="primary">ycf41</name>
</gene>